<evidence type="ECO:0000313" key="2">
    <source>
        <dbReference type="Proteomes" id="UP000789525"/>
    </source>
</evidence>
<name>A0ACA9Q596_9GLOM</name>
<feature type="non-terminal residue" evidence="1">
    <location>
        <position position="1"/>
    </location>
</feature>
<evidence type="ECO:0000313" key="1">
    <source>
        <dbReference type="EMBL" id="CAG8729601.1"/>
    </source>
</evidence>
<keyword evidence="2" id="KW-1185">Reference proteome</keyword>
<comment type="caution">
    <text evidence="1">The sequence shown here is derived from an EMBL/GenBank/DDBJ whole genome shotgun (WGS) entry which is preliminary data.</text>
</comment>
<dbReference type="EMBL" id="CAJVPT010042229">
    <property type="protein sequence ID" value="CAG8729601.1"/>
    <property type="molecule type" value="Genomic_DNA"/>
</dbReference>
<organism evidence="1 2">
    <name type="scientific">Acaulospora colombiana</name>
    <dbReference type="NCBI Taxonomy" id="27376"/>
    <lineage>
        <taxon>Eukaryota</taxon>
        <taxon>Fungi</taxon>
        <taxon>Fungi incertae sedis</taxon>
        <taxon>Mucoromycota</taxon>
        <taxon>Glomeromycotina</taxon>
        <taxon>Glomeromycetes</taxon>
        <taxon>Diversisporales</taxon>
        <taxon>Acaulosporaceae</taxon>
        <taxon>Acaulospora</taxon>
    </lineage>
</organism>
<proteinExistence type="predicted"/>
<reference evidence="1" key="1">
    <citation type="submission" date="2021-06" db="EMBL/GenBank/DDBJ databases">
        <authorList>
            <person name="Kallberg Y."/>
            <person name="Tangrot J."/>
            <person name="Rosling A."/>
        </authorList>
    </citation>
    <scope>NUCLEOTIDE SEQUENCE</scope>
    <source>
        <strain evidence="1">CL356</strain>
    </source>
</reference>
<accession>A0ACA9Q596</accession>
<gene>
    <name evidence="1" type="ORF">ACOLOM_LOCUS11555</name>
</gene>
<dbReference type="Proteomes" id="UP000789525">
    <property type="component" value="Unassembled WGS sequence"/>
</dbReference>
<protein>
    <submittedName>
        <fullName evidence="1">7093_t:CDS:1</fullName>
    </submittedName>
</protein>
<sequence length="175" mass="19126">IKANIIVDDEGRGRISDFGLARIMSGGQRTGLTTDTSHTGTLRYLAYELVNTEGHIIPTKEGDVYALGCLALELIFLQVPYAEHTNPGEIYKLIGSNTPPAVEVPVDGAPSEQIQDLWTFLQRCWDIDPKSRPTVQDCQQYVRDHKAELLTALGDSFQPRSTLAAPPETATSGSI</sequence>